<accession>A0A016SS62</accession>
<dbReference type="SUPFAM" id="SSF55797">
    <property type="entry name" value="PR-1-like"/>
    <property type="match status" value="2"/>
</dbReference>
<organism evidence="2 3">
    <name type="scientific">Ancylostoma ceylanicum</name>
    <dbReference type="NCBI Taxonomy" id="53326"/>
    <lineage>
        <taxon>Eukaryota</taxon>
        <taxon>Metazoa</taxon>
        <taxon>Ecdysozoa</taxon>
        <taxon>Nematoda</taxon>
        <taxon>Chromadorea</taxon>
        <taxon>Rhabditida</taxon>
        <taxon>Rhabditina</taxon>
        <taxon>Rhabditomorpha</taxon>
        <taxon>Strongyloidea</taxon>
        <taxon>Ancylostomatidae</taxon>
        <taxon>Ancylostomatinae</taxon>
        <taxon>Ancylostoma</taxon>
    </lineage>
</organism>
<dbReference type="InterPro" id="IPR001283">
    <property type="entry name" value="CRISP-related"/>
</dbReference>
<dbReference type="Proteomes" id="UP000024635">
    <property type="component" value="Unassembled WGS sequence"/>
</dbReference>
<dbReference type="CDD" id="cd05380">
    <property type="entry name" value="CAP_euk"/>
    <property type="match status" value="2"/>
</dbReference>
<dbReference type="STRING" id="53326.A0A016SS62"/>
<dbReference type="AlphaFoldDB" id="A0A016SS62"/>
<dbReference type="EMBL" id="JARK01001519">
    <property type="protein sequence ID" value="EYB93395.1"/>
    <property type="molecule type" value="Genomic_DNA"/>
</dbReference>
<feature type="domain" description="SCP" evidence="1">
    <location>
        <begin position="272"/>
        <end position="421"/>
    </location>
</feature>
<comment type="caution">
    <text evidence="2">The sequence shown here is derived from an EMBL/GenBank/DDBJ whole genome shotgun (WGS) entry which is preliminary data.</text>
</comment>
<reference evidence="3" key="1">
    <citation type="journal article" date="2015" name="Nat. Genet.">
        <title>The genome and transcriptome of the zoonotic hookworm Ancylostoma ceylanicum identify infection-specific gene families.</title>
        <authorList>
            <person name="Schwarz E.M."/>
            <person name="Hu Y."/>
            <person name="Antoshechkin I."/>
            <person name="Miller M.M."/>
            <person name="Sternberg P.W."/>
            <person name="Aroian R.V."/>
        </authorList>
    </citation>
    <scope>NUCLEOTIDE SEQUENCE</scope>
    <source>
        <strain evidence="3">HY135</strain>
    </source>
</reference>
<name>A0A016SS62_9BILA</name>
<sequence length="423" mass="46972">MLFLSLRRESAIQHAALVKKDSYALKEEETHQFLHATVDWAIWHEHRRSMNCSAYFLFSAFGCKNELISDAWRDMVLTLHNDFRRKLAQGTVQGQAARLPVGKNIKQLYWDCALEKDAQEEAVKCPSAAPTVGTYGIAFEQIATKAACNASEVVSDKLKTWWKEGAKKQTDQTKVQDNDIFSQMAYFESDSFACTYHPCSNSKMSFLCVYSKDGKGNAGDLYSSGGADATQLCADCANDCEAGLCNVAPAALLPIDTMCQTNQNSKTLMTDDLRNQALNMHNYYRRVLASGWAKDAKLTYAKPSKAMPALTEYDCALEETIMTHIKDCAGTPATTNKAENFLAVDDYKSPREDVIQQWWSPLETLGNEDNSYTQANEATHKTYINIAHHSATKVGCGVQTCPKLGKTLVQCAYEGVPYVPTSL</sequence>
<dbReference type="SMART" id="SM00198">
    <property type="entry name" value="SCP"/>
    <property type="match status" value="1"/>
</dbReference>
<gene>
    <name evidence="2" type="primary">Acey_s0183.g961</name>
    <name evidence="2" type="synonym">ASP-s0183.g961</name>
    <name evidence="2" type="ORF">Y032_0183g961</name>
</gene>
<evidence type="ECO:0000259" key="1">
    <source>
        <dbReference type="SMART" id="SM00198"/>
    </source>
</evidence>
<proteinExistence type="predicted"/>
<evidence type="ECO:0000313" key="3">
    <source>
        <dbReference type="Proteomes" id="UP000024635"/>
    </source>
</evidence>
<dbReference type="PANTHER" id="PTHR10334">
    <property type="entry name" value="CYSTEINE-RICH SECRETORY PROTEIN-RELATED"/>
    <property type="match status" value="1"/>
</dbReference>
<dbReference type="OrthoDB" id="414826at2759"/>
<dbReference type="InterPro" id="IPR014044">
    <property type="entry name" value="CAP_dom"/>
</dbReference>
<dbReference type="InterPro" id="IPR035940">
    <property type="entry name" value="CAP_sf"/>
</dbReference>
<dbReference type="Gene3D" id="3.40.33.10">
    <property type="entry name" value="CAP"/>
    <property type="match status" value="2"/>
</dbReference>
<dbReference type="Pfam" id="PF00188">
    <property type="entry name" value="CAP"/>
    <property type="match status" value="2"/>
</dbReference>
<protein>
    <recommendedName>
        <fullName evidence="1">SCP domain-containing protein</fullName>
    </recommendedName>
</protein>
<keyword evidence="3" id="KW-1185">Reference proteome</keyword>
<evidence type="ECO:0000313" key="2">
    <source>
        <dbReference type="EMBL" id="EYB93395.1"/>
    </source>
</evidence>